<accession>A0ABD0VV61</accession>
<name>A0ABD0VV61_DENTH</name>
<dbReference type="PROSITE" id="PS51998">
    <property type="entry name" value="DEK_C"/>
    <property type="match status" value="1"/>
</dbReference>
<dbReference type="PANTHER" id="PTHR13468:SF1">
    <property type="entry name" value="PROTEIN DEK"/>
    <property type="match status" value="1"/>
</dbReference>
<evidence type="ECO:0000256" key="4">
    <source>
        <dbReference type="ARBA" id="ARBA00023125"/>
    </source>
</evidence>
<keyword evidence="2" id="KW-0156">Chromatin regulator</keyword>
<keyword evidence="10" id="KW-1185">Reference proteome</keyword>
<feature type="compositionally biased region" description="Acidic residues" evidence="7">
    <location>
        <begin position="577"/>
        <end position="611"/>
    </location>
</feature>
<comment type="caution">
    <text evidence="9">The sequence shown here is derived from an EMBL/GenBank/DDBJ whole genome shotgun (WGS) entry which is preliminary data.</text>
</comment>
<evidence type="ECO:0000256" key="3">
    <source>
        <dbReference type="ARBA" id="ARBA00023015"/>
    </source>
</evidence>
<evidence type="ECO:0000256" key="1">
    <source>
        <dbReference type="ARBA" id="ARBA00004604"/>
    </source>
</evidence>
<evidence type="ECO:0000313" key="10">
    <source>
        <dbReference type="Proteomes" id="UP001552299"/>
    </source>
</evidence>
<dbReference type="GO" id="GO:0006325">
    <property type="term" value="P:chromatin organization"/>
    <property type="evidence" value="ECO:0007669"/>
    <property type="project" value="UniProtKB-KW"/>
</dbReference>
<dbReference type="EMBL" id="JANQDX010000001">
    <property type="protein sequence ID" value="KAL0928385.1"/>
    <property type="molecule type" value="Genomic_DNA"/>
</dbReference>
<comment type="subcellular location">
    <subcellularLocation>
        <location evidence="1">Nucleus</location>
        <location evidence="1">Nucleolus</location>
    </subcellularLocation>
</comment>
<feature type="compositionally biased region" description="Basic and acidic residues" evidence="7">
    <location>
        <begin position="469"/>
        <end position="479"/>
    </location>
</feature>
<evidence type="ECO:0000256" key="5">
    <source>
        <dbReference type="ARBA" id="ARBA00023163"/>
    </source>
</evidence>
<feature type="compositionally biased region" description="Low complexity" evidence="7">
    <location>
        <begin position="336"/>
        <end position="346"/>
    </location>
</feature>
<protein>
    <recommendedName>
        <fullName evidence="8">DEK-C domain-containing protein</fullName>
    </recommendedName>
</protein>
<sequence length="611" mass="67651">MASQILVDEASDERPPNGSSADELEVGAAEESTPEGDQVTPMKKGRKRRMEEREGQGEEDKKWRASSLDRPSRERKTVERYAALSPIRASATKALDIHQGSGEKLKDIPNVAFKLSKRKADDSLRVLHNILFGRKANVHFLKRNILQFSGFVWSQNEEKDKLKVKEKLNKCNKDRLLDLSNLLDVFTLRVNSKKEDISAKLMEFLESPHVTREVMLSEKVKKGKKRKRAVKRTGKRTLDEALIDKDKKRQKRCKEPAKDEPEDEGKVDSSDRDDESADEDESTDAEETSENTKSAADDVEDEDSSELAKKQSDVEGIDEHEEFESKQHSPVVRKASLSTSKKGPSSSKKKLDNESKSNVSLESKIDNSKDTNGSSNMSKTSRKDLSSSKKKVDKEGKPKVPSENKASISKDTKGSSRKKIDAEGEPKVPPESKAVSSKDTKESSKVKVKAPIRTDSKDNSKRNVSMKGDISKKADEKKGKSNIGTPSKDTTVNNKEVANTESNNAEKKQGKQSDLSVVPSAEQLSAAVGKILKEVDFNVATLADIIRKLGAHFDTDLMGRKAEIKHILEEVINNMTDAEDAEDDHGDGDGDDEDAEDDNGDGDGDDEGEKN</sequence>
<feature type="compositionally biased region" description="Basic and acidic residues" evidence="7">
    <location>
        <begin position="49"/>
        <end position="63"/>
    </location>
</feature>
<keyword evidence="3" id="KW-0805">Transcription regulation</keyword>
<dbReference type="GO" id="GO:0005730">
    <property type="term" value="C:nucleolus"/>
    <property type="evidence" value="ECO:0007669"/>
    <property type="project" value="UniProtKB-SubCell"/>
</dbReference>
<dbReference type="InterPro" id="IPR014876">
    <property type="entry name" value="DEK_C"/>
</dbReference>
<dbReference type="Proteomes" id="UP001552299">
    <property type="component" value="Unassembled WGS sequence"/>
</dbReference>
<evidence type="ECO:0000259" key="8">
    <source>
        <dbReference type="PROSITE" id="PS51998"/>
    </source>
</evidence>
<feature type="compositionally biased region" description="Polar residues" evidence="7">
    <location>
        <begin position="482"/>
        <end position="503"/>
    </location>
</feature>
<feature type="compositionally biased region" description="Basic and acidic residues" evidence="7">
    <location>
        <begin position="236"/>
        <end position="270"/>
    </location>
</feature>
<dbReference type="FunFam" id="1.10.10.60:FF:000220">
    <property type="entry name" value="DEK domain-containing chromatin associated protein"/>
    <property type="match status" value="1"/>
</dbReference>
<feature type="compositionally biased region" description="Acidic residues" evidence="7">
    <location>
        <begin position="271"/>
        <end position="289"/>
    </location>
</feature>
<feature type="region of interest" description="Disordered" evidence="7">
    <location>
        <begin position="1"/>
        <end position="77"/>
    </location>
</feature>
<feature type="compositionally biased region" description="Basic and acidic residues" evidence="7">
    <location>
        <begin position="381"/>
        <end position="445"/>
    </location>
</feature>
<proteinExistence type="predicted"/>
<keyword evidence="5" id="KW-0804">Transcription</keyword>
<dbReference type="Gene3D" id="1.10.10.60">
    <property type="entry name" value="Homeodomain-like"/>
    <property type="match status" value="1"/>
</dbReference>
<dbReference type="PANTHER" id="PTHR13468">
    <property type="entry name" value="DEK PROTEIN"/>
    <property type="match status" value="1"/>
</dbReference>
<dbReference type="GO" id="GO:0003677">
    <property type="term" value="F:DNA binding"/>
    <property type="evidence" value="ECO:0007669"/>
    <property type="project" value="UniProtKB-KW"/>
</dbReference>
<keyword evidence="4" id="KW-0238">DNA-binding</keyword>
<feature type="domain" description="DEK-C" evidence="8">
    <location>
        <begin position="518"/>
        <end position="573"/>
    </location>
</feature>
<evidence type="ECO:0000313" key="9">
    <source>
        <dbReference type="EMBL" id="KAL0928385.1"/>
    </source>
</evidence>
<evidence type="ECO:0000256" key="2">
    <source>
        <dbReference type="ARBA" id="ARBA00022853"/>
    </source>
</evidence>
<keyword evidence="6" id="KW-0539">Nucleus</keyword>
<feature type="compositionally biased region" description="Basic and acidic residues" evidence="7">
    <location>
        <begin position="452"/>
        <end position="461"/>
    </location>
</feature>
<feature type="compositionally biased region" description="Basic residues" evidence="7">
    <location>
        <begin position="221"/>
        <end position="235"/>
    </location>
</feature>
<dbReference type="SUPFAM" id="SSF109715">
    <property type="entry name" value="DEK C-terminal domain"/>
    <property type="match status" value="1"/>
</dbReference>
<dbReference type="Pfam" id="PF08766">
    <property type="entry name" value="DEK_C"/>
    <property type="match status" value="1"/>
</dbReference>
<gene>
    <name evidence="9" type="ORF">M5K25_000262</name>
</gene>
<organism evidence="9 10">
    <name type="scientific">Dendrobium thyrsiflorum</name>
    <name type="common">Pinecone-like raceme dendrobium</name>
    <name type="synonym">Orchid</name>
    <dbReference type="NCBI Taxonomy" id="117978"/>
    <lineage>
        <taxon>Eukaryota</taxon>
        <taxon>Viridiplantae</taxon>
        <taxon>Streptophyta</taxon>
        <taxon>Embryophyta</taxon>
        <taxon>Tracheophyta</taxon>
        <taxon>Spermatophyta</taxon>
        <taxon>Magnoliopsida</taxon>
        <taxon>Liliopsida</taxon>
        <taxon>Asparagales</taxon>
        <taxon>Orchidaceae</taxon>
        <taxon>Epidendroideae</taxon>
        <taxon>Malaxideae</taxon>
        <taxon>Dendrobiinae</taxon>
        <taxon>Dendrobium</taxon>
    </lineage>
</organism>
<evidence type="ECO:0000256" key="6">
    <source>
        <dbReference type="ARBA" id="ARBA00023242"/>
    </source>
</evidence>
<dbReference type="InterPro" id="IPR044198">
    <property type="entry name" value="DEK"/>
</dbReference>
<feature type="region of interest" description="Disordered" evidence="7">
    <location>
        <begin position="573"/>
        <end position="611"/>
    </location>
</feature>
<evidence type="ECO:0000256" key="7">
    <source>
        <dbReference type="SAM" id="MobiDB-lite"/>
    </source>
</evidence>
<dbReference type="AlphaFoldDB" id="A0ABD0VV61"/>
<reference evidence="9 10" key="1">
    <citation type="journal article" date="2024" name="Plant Biotechnol. J.">
        <title>Dendrobium thyrsiflorum genome and its molecular insights into genes involved in important horticultural traits.</title>
        <authorList>
            <person name="Chen B."/>
            <person name="Wang J.Y."/>
            <person name="Zheng P.J."/>
            <person name="Li K.L."/>
            <person name="Liang Y.M."/>
            <person name="Chen X.F."/>
            <person name="Zhang C."/>
            <person name="Zhao X."/>
            <person name="He X."/>
            <person name="Zhang G.Q."/>
            <person name="Liu Z.J."/>
            <person name="Xu Q."/>
        </authorList>
    </citation>
    <scope>NUCLEOTIDE SEQUENCE [LARGE SCALE GENOMIC DNA]</scope>
    <source>
        <strain evidence="9">GZMU011</strain>
    </source>
</reference>
<feature type="region of interest" description="Disordered" evidence="7">
    <location>
        <begin position="218"/>
        <end position="518"/>
    </location>
</feature>